<evidence type="ECO:0000313" key="2">
    <source>
        <dbReference type="EMBL" id="KAK9731939.1"/>
    </source>
</evidence>
<dbReference type="Proteomes" id="UP001458880">
    <property type="component" value="Unassembled WGS sequence"/>
</dbReference>
<reference evidence="2 3" key="1">
    <citation type="journal article" date="2024" name="BMC Genomics">
        <title>De novo assembly and annotation of Popillia japonica's genome with initial clues to its potential as an invasive pest.</title>
        <authorList>
            <person name="Cucini C."/>
            <person name="Boschi S."/>
            <person name="Funari R."/>
            <person name="Cardaioli E."/>
            <person name="Iannotti N."/>
            <person name="Marturano G."/>
            <person name="Paoli F."/>
            <person name="Bruttini M."/>
            <person name="Carapelli A."/>
            <person name="Frati F."/>
            <person name="Nardi F."/>
        </authorList>
    </citation>
    <scope>NUCLEOTIDE SEQUENCE [LARGE SCALE GENOMIC DNA]</scope>
    <source>
        <strain evidence="2">DMR45628</strain>
    </source>
</reference>
<comment type="caution">
    <text evidence="2">The sequence shown here is derived from an EMBL/GenBank/DDBJ whole genome shotgun (WGS) entry which is preliminary data.</text>
</comment>
<proteinExistence type="predicted"/>
<gene>
    <name evidence="2" type="ORF">QE152_g13227</name>
</gene>
<feature type="region of interest" description="Disordered" evidence="1">
    <location>
        <begin position="196"/>
        <end position="215"/>
    </location>
</feature>
<name>A0AAW1LBU4_POPJA</name>
<evidence type="ECO:0000313" key="3">
    <source>
        <dbReference type="Proteomes" id="UP001458880"/>
    </source>
</evidence>
<sequence length="215" mass="24960">MTNRELNISFDNQSLNHNRFAMFPMHHHLGVFSRDTSNHSPWGSAWYAPIWLKTPSTWLPVLNYIPPPDLRRRVTFGNEYDSILKNHILSVRGDLEDLNKKIDHGLENLSEFIALKIRSNTYGVKVEEEYWLPALSHIPSPGLQRRVVLKKEHHRFLSVRDDLQHKLRSRKPAIKIALLLASVIAKRMDEKFIIKPPGIEQPNETSAHLKSENKP</sequence>
<evidence type="ECO:0000256" key="1">
    <source>
        <dbReference type="SAM" id="MobiDB-lite"/>
    </source>
</evidence>
<dbReference type="EMBL" id="JASPKY010000124">
    <property type="protein sequence ID" value="KAK9731939.1"/>
    <property type="molecule type" value="Genomic_DNA"/>
</dbReference>
<organism evidence="2 3">
    <name type="scientific">Popillia japonica</name>
    <name type="common">Japanese beetle</name>
    <dbReference type="NCBI Taxonomy" id="7064"/>
    <lineage>
        <taxon>Eukaryota</taxon>
        <taxon>Metazoa</taxon>
        <taxon>Ecdysozoa</taxon>
        <taxon>Arthropoda</taxon>
        <taxon>Hexapoda</taxon>
        <taxon>Insecta</taxon>
        <taxon>Pterygota</taxon>
        <taxon>Neoptera</taxon>
        <taxon>Endopterygota</taxon>
        <taxon>Coleoptera</taxon>
        <taxon>Polyphaga</taxon>
        <taxon>Scarabaeiformia</taxon>
        <taxon>Scarabaeidae</taxon>
        <taxon>Rutelinae</taxon>
        <taxon>Popillia</taxon>
    </lineage>
</organism>
<dbReference type="AlphaFoldDB" id="A0AAW1LBU4"/>
<protein>
    <submittedName>
        <fullName evidence="2">Uncharacterized protein</fullName>
    </submittedName>
</protein>
<accession>A0AAW1LBU4</accession>
<keyword evidence="3" id="KW-1185">Reference proteome</keyword>